<dbReference type="SUPFAM" id="SSF48452">
    <property type="entry name" value="TPR-like"/>
    <property type="match status" value="1"/>
</dbReference>
<protein>
    <recommendedName>
        <fullName evidence="3">Kinesin light chain</fullName>
    </recommendedName>
</protein>
<feature type="non-terminal residue" evidence="1">
    <location>
        <position position="1"/>
    </location>
</feature>
<dbReference type="AlphaFoldDB" id="A0AAN6P8H8"/>
<accession>A0AAN6P8H8</accession>
<proteinExistence type="predicted"/>
<gene>
    <name evidence="1" type="ORF">C8A01DRAFT_21355</name>
</gene>
<dbReference type="Proteomes" id="UP001303115">
    <property type="component" value="Unassembled WGS sequence"/>
</dbReference>
<dbReference type="Gene3D" id="1.25.40.10">
    <property type="entry name" value="Tetratricopeptide repeat domain"/>
    <property type="match status" value="1"/>
</dbReference>
<keyword evidence="2" id="KW-1185">Reference proteome</keyword>
<evidence type="ECO:0008006" key="3">
    <source>
        <dbReference type="Google" id="ProtNLM"/>
    </source>
</evidence>
<organism evidence="1 2">
    <name type="scientific">Parachaetomium inaequale</name>
    <dbReference type="NCBI Taxonomy" id="2588326"/>
    <lineage>
        <taxon>Eukaryota</taxon>
        <taxon>Fungi</taxon>
        <taxon>Dikarya</taxon>
        <taxon>Ascomycota</taxon>
        <taxon>Pezizomycotina</taxon>
        <taxon>Sordariomycetes</taxon>
        <taxon>Sordariomycetidae</taxon>
        <taxon>Sordariales</taxon>
        <taxon>Chaetomiaceae</taxon>
        <taxon>Parachaetomium</taxon>
    </lineage>
</organism>
<dbReference type="InterPro" id="IPR011990">
    <property type="entry name" value="TPR-like_helical_dom_sf"/>
</dbReference>
<sequence length="93" mass="10155">PRSTRRSAPIAVSYTRTVLSSEPDTVSRPSGENTTALTVNNLGNLSWKQGQLEEAEAIYQRALSGFQAILGPSHLKSELVSRNIHSLQHLRGT</sequence>
<dbReference type="Pfam" id="PF13374">
    <property type="entry name" value="TPR_10"/>
    <property type="match status" value="1"/>
</dbReference>
<evidence type="ECO:0000313" key="2">
    <source>
        <dbReference type="Proteomes" id="UP001303115"/>
    </source>
</evidence>
<name>A0AAN6P8H8_9PEZI</name>
<comment type="caution">
    <text evidence="1">The sequence shown here is derived from an EMBL/GenBank/DDBJ whole genome shotgun (WGS) entry which is preliminary data.</text>
</comment>
<evidence type="ECO:0000313" key="1">
    <source>
        <dbReference type="EMBL" id="KAK4031412.1"/>
    </source>
</evidence>
<dbReference type="EMBL" id="MU854820">
    <property type="protein sequence ID" value="KAK4031412.1"/>
    <property type="molecule type" value="Genomic_DNA"/>
</dbReference>
<reference evidence="2" key="1">
    <citation type="journal article" date="2023" name="Mol. Phylogenet. Evol.">
        <title>Genome-scale phylogeny and comparative genomics of the fungal order Sordariales.</title>
        <authorList>
            <person name="Hensen N."/>
            <person name="Bonometti L."/>
            <person name="Westerberg I."/>
            <person name="Brannstrom I.O."/>
            <person name="Guillou S."/>
            <person name="Cros-Aarteil S."/>
            <person name="Calhoun S."/>
            <person name="Haridas S."/>
            <person name="Kuo A."/>
            <person name="Mondo S."/>
            <person name="Pangilinan J."/>
            <person name="Riley R."/>
            <person name="LaButti K."/>
            <person name="Andreopoulos B."/>
            <person name="Lipzen A."/>
            <person name="Chen C."/>
            <person name="Yan M."/>
            <person name="Daum C."/>
            <person name="Ng V."/>
            <person name="Clum A."/>
            <person name="Steindorff A."/>
            <person name="Ohm R.A."/>
            <person name="Martin F."/>
            <person name="Silar P."/>
            <person name="Natvig D.O."/>
            <person name="Lalanne C."/>
            <person name="Gautier V."/>
            <person name="Ament-Velasquez S.L."/>
            <person name="Kruys A."/>
            <person name="Hutchinson M.I."/>
            <person name="Powell A.J."/>
            <person name="Barry K."/>
            <person name="Miller A.N."/>
            <person name="Grigoriev I.V."/>
            <person name="Debuchy R."/>
            <person name="Gladieux P."/>
            <person name="Hiltunen Thoren M."/>
            <person name="Johannesson H."/>
        </authorList>
    </citation>
    <scope>NUCLEOTIDE SEQUENCE [LARGE SCALE GENOMIC DNA]</scope>
    <source>
        <strain evidence="2">CBS 284.82</strain>
    </source>
</reference>